<dbReference type="RefSeq" id="WP_345455036.1">
    <property type="nucleotide sequence ID" value="NZ_BAABKG010000001.1"/>
</dbReference>
<dbReference type="Gene3D" id="1.10.287.130">
    <property type="match status" value="1"/>
</dbReference>
<organism evidence="14 15">
    <name type="scientific">Nocardioides marinquilinus</name>
    <dbReference type="NCBI Taxonomy" id="1210400"/>
    <lineage>
        <taxon>Bacteria</taxon>
        <taxon>Bacillati</taxon>
        <taxon>Actinomycetota</taxon>
        <taxon>Actinomycetes</taxon>
        <taxon>Propionibacteriales</taxon>
        <taxon>Nocardioidaceae</taxon>
        <taxon>Nocardioides</taxon>
    </lineage>
</organism>
<accession>A0ABP9PCM7</accession>
<keyword evidence="6 11" id="KW-0812">Transmembrane</keyword>
<feature type="transmembrane region" description="Helical" evidence="11">
    <location>
        <begin position="154"/>
        <end position="176"/>
    </location>
</feature>
<evidence type="ECO:0000256" key="2">
    <source>
        <dbReference type="ARBA" id="ARBA00004236"/>
    </source>
</evidence>
<evidence type="ECO:0000256" key="5">
    <source>
        <dbReference type="ARBA" id="ARBA00022679"/>
    </source>
</evidence>
<evidence type="ECO:0000259" key="12">
    <source>
        <dbReference type="PROSITE" id="PS50109"/>
    </source>
</evidence>
<name>A0ABP9PCM7_9ACTN</name>
<keyword evidence="4" id="KW-0597">Phosphoprotein</keyword>
<evidence type="ECO:0000256" key="7">
    <source>
        <dbReference type="ARBA" id="ARBA00022777"/>
    </source>
</evidence>
<keyword evidence="5" id="KW-0808">Transferase</keyword>
<dbReference type="SMART" id="SM00387">
    <property type="entry name" value="HATPase_c"/>
    <property type="match status" value="1"/>
</dbReference>
<evidence type="ECO:0000256" key="11">
    <source>
        <dbReference type="SAM" id="Phobius"/>
    </source>
</evidence>
<dbReference type="PROSITE" id="PS50109">
    <property type="entry name" value="HIS_KIN"/>
    <property type="match status" value="1"/>
</dbReference>
<sequence length="436" mass="45799">MRPSLPSRSFRTQLVASTVAVTTLGVLVLTVVVQVVLARSTLRSLDTVLEDRAEAVVSAATADSGGRLVVPDARLDAGVAVYDRRGSLAAGSVPTSERAVYEQLSTTDRRRLVDRPGPDEGRVLAEPFTTPDGAAGVVVVTERLAPYERAERQALYVCIGAGLLMVVAAAGLAQWVSRRALAPVAEMARAAEEWSEQDLGHRFGLGPGGNEIVGLGRTLDRLLERVASAIRSEQRLTSELAHELRTPLAAVQANAELLAMHDDLRPVARECVDEIVLSVHRMGATIDGLLELARTEAAQALAGACVLRDAVEEAAAQTGVVVENEVPGSHRVRMPQALVVRAVAPVLENAGRLAGHVVVSTSATREGFVAVLVDDDGPGIADDDRERVFEPGVSGGGGSGLGLALSRRVARSLGGDVRVTDGPMSTRVMIELPAAT</sequence>
<keyword evidence="9" id="KW-0902">Two-component regulatory system</keyword>
<dbReference type="Pfam" id="PF00512">
    <property type="entry name" value="HisKA"/>
    <property type="match status" value="1"/>
</dbReference>
<feature type="domain" description="HAMP" evidence="13">
    <location>
        <begin position="178"/>
        <end position="231"/>
    </location>
</feature>
<evidence type="ECO:0000256" key="9">
    <source>
        <dbReference type="ARBA" id="ARBA00023012"/>
    </source>
</evidence>
<dbReference type="PROSITE" id="PS50885">
    <property type="entry name" value="HAMP"/>
    <property type="match status" value="1"/>
</dbReference>
<protein>
    <recommendedName>
        <fullName evidence="3">histidine kinase</fullName>
        <ecNumber evidence="3">2.7.13.3</ecNumber>
    </recommendedName>
</protein>
<dbReference type="InterPro" id="IPR004358">
    <property type="entry name" value="Sig_transdc_His_kin-like_C"/>
</dbReference>
<dbReference type="Proteomes" id="UP001500221">
    <property type="component" value="Unassembled WGS sequence"/>
</dbReference>
<gene>
    <name evidence="14" type="ORF">GCM10023340_09410</name>
</gene>
<dbReference type="SUPFAM" id="SSF47384">
    <property type="entry name" value="Homodimeric domain of signal transducing histidine kinase"/>
    <property type="match status" value="1"/>
</dbReference>
<dbReference type="InterPro" id="IPR003594">
    <property type="entry name" value="HATPase_dom"/>
</dbReference>
<dbReference type="InterPro" id="IPR036890">
    <property type="entry name" value="HATPase_C_sf"/>
</dbReference>
<evidence type="ECO:0000256" key="1">
    <source>
        <dbReference type="ARBA" id="ARBA00000085"/>
    </source>
</evidence>
<evidence type="ECO:0000313" key="15">
    <source>
        <dbReference type="Proteomes" id="UP001500221"/>
    </source>
</evidence>
<dbReference type="Gene3D" id="3.30.565.10">
    <property type="entry name" value="Histidine kinase-like ATPase, C-terminal domain"/>
    <property type="match status" value="1"/>
</dbReference>
<comment type="subcellular location">
    <subcellularLocation>
        <location evidence="2">Cell membrane</location>
    </subcellularLocation>
</comment>
<evidence type="ECO:0000313" key="14">
    <source>
        <dbReference type="EMBL" id="GAA5143614.1"/>
    </source>
</evidence>
<dbReference type="SUPFAM" id="SSF55874">
    <property type="entry name" value="ATPase domain of HSP90 chaperone/DNA topoisomerase II/histidine kinase"/>
    <property type="match status" value="1"/>
</dbReference>
<dbReference type="InterPro" id="IPR036097">
    <property type="entry name" value="HisK_dim/P_sf"/>
</dbReference>
<keyword evidence="15" id="KW-1185">Reference proteome</keyword>
<evidence type="ECO:0000256" key="3">
    <source>
        <dbReference type="ARBA" id="ARBA00012438"/>
    </source>
</evidence>
<dbReference type="GO" id="GO:0016301">
    <property type="term" value="F:kinase activity"/>
    <property type="evidence" value="ECO:0007669"/>
    <property type="project" value="UniProtKB-KW"/>
</dbReference>
<keyword evidence="8 11" id="KW-1133">Transmembrane helix</keyword>
<proteinExistence type="predicted"/>
<dbReference type="EC" id="2.7.13.3" evidence="3"/>
<dbReference type="InterPro" id="IPR003661">
    <property type="entry name" value="HisK_dim/P_dom"/>
</dbReference>
<comment type="caution">
    <text evidence="14">The sequence shown here is derived from an EMBL/GenBank/DDBJ whole genome shotgun (WGS) entry which is preliminary data.</text>
</comment>
<dbReference type="InterPro" id="IPR050428">
    <property type="entry name" value="TCS_sensor_his_kinase"/>
</dbReference>
<dbReference type="Pfam" id="PF00672">
    <property type="entry name" value="HAMP"/>
    <property type="match status" value="1"/>
</dbReference>
<comment type="catalytic activity">
    <reaction evidence="1">
        <text>ATP + protein L-histidine = ADP + protein N-phospho-L-histidine.</text>
        <dbReference type="EC" id="2.7.13.3"/>
    </reaction>
</comment>
<dbReference type="PANTHER" id="PTHR45436:SF5">
    <property type="entry name" value="SENSOR HISTIDINE KINASE TRCS"/>
    <property type="match status" value="1"/>
</dbReference>
<dbReference type="SMART" id="SM00388">
    <property type="entry name" value="HisKA"/>
    <property type="match status" value="1"/>
</dbReference>
<dbReference type="CDD" id="cd00082">
    <property type="entry name" value="HisKA"/>
    <property type="match status" value="1"/>
</dbReference>
<evidence type="ECO:0000256" key="10">
    <source>
        <dbReference type="ARBA" id="ARBA00023136"/>
    </source>
</evidence>
<dbReference type="EMBL" id="BAABKG010000001">
    <property type="protein sequence ID" value="GAA5143614.1"/>
    <property type="molecule type" value="Genomic_DNA"/>
</dbReference>
<dbReference type="PANTHER" id="PTHR45436">
    <property type="entry name" value="SENSOR HISTIDINE KINASE YKOH"/>
    <property type="match status" value="1"/>
</dbReference>
<dbReference type="PRINTS" id="PR00344">
    <property type="entry name" value="BCTRLSENSOR"/>
</dbReference>
<evidence type="ECO:0000256" key="4">
    <source>
        <dbReference type="ARBA" id="ARBA00022553"/>
    </source>
</evidence>
<evidence type="ECO:0000256" key="6">
    <source>
        <dbReference type="ARBA" id="ARBA00022692"/>
    </source>
</evidence>
<feature type="transmembrane region" description="Helical" evidence="11">
    <location>
        <begin position="14"/>
        <end position="37"/>
    </location>
</feature>
<evidence type="ECO:0000256" key="8">
    <source>
        <dbReference type="ARBA" id="ARBA00022989"/>
    </source>
</evidence>
<evidence type="ECO:0000259" key="13">
    <source>
        <dbReference type="PROSITE" id="PS50885"/>
    </source>
</evidence>
<reference evidence="15" key="1">
    <citation type="journal article" date="2019" name="Int. J. Syst. Evol. Microbiol.">
        <title>The Global Catalogue of Microorganisms (GCM) 10K type strain sequencing project: providing services to taxonomists for standard genome sequencing and annotation.</title>
        <authorList>
            <consortium name="The Broad Institute Genomics Platform"/>
            <consortium name="The Broad Institute Genome Sequencing Center for Infectious Disease"/>
            <person name="Wu L."/>
            <person name="Ma J."/>
        </authorList>
    </citation>
    <scope>NUCLEOTIDE SEQUENCE [LARGE SCALE GENOMIC DNA]</scope>
    <source>
        <strain evidence="15">JCM 18459</strain>
    </source>
</reference>
<dbReference type="Pfam" id="PF02518">
    <property type="entry name" value="HATPase_c"/>
    <property type="match status" value="1"/>
</dbReference>
<dbReference type="InterPro" id="IPR005467">
    <property type="entry name" value="His_kinase_dom"/>
</dbReference>
<dbReference type="Gene3D" id="6.10.340.10">
    <property type="match status" value="1"/>
</dbReference>
<keyword evidence="10 11" id="KW-0472">Membrane</keyword>
<keyword evidence="7 14" id="KW-0418">Kinase</keyword>
<dbReference type="InterPro" id="IPR003660">
    <property type="entry name" value="HAMP_dom"/>
</dbReference>
<feature type="domain" description="Histidine kinase" evidence="12">
    <location>
        <begin position="239"/>
        <end position="436"/>
    </location>
</feature>